<dbReference type="PROSITE" id="PS51450">
    <property type="entry name" value="LRR"/>
    <property type="match status" value="1"/>
</dbReference>
<organism evidence="4 5">
    <name type="scientific">Hypholoma sublateritium (strain FD-334 SS-4)</name>
    <dbReference type="NCBI Taxonomy" id="945553"/>
    <lineage>
        <taxon>Eukaryota</taxon>
        <taxon>Fungi</taxon>
        <taxon>Dikarya</taxon>
        <taxon>Basidiomycota</taxon>
        <taxon>Agaricomycotina</taxon>
        <taxon>Agaricomycetes</taxon>
        <taxon>Agaricomycetidae</taxon>
        <taxon>Agaricales</taxon>
        <taxon>Agaricineae</taxon>
        <taxon>Strophariaceae</taxon>
        <taxon>Hypholoma</taxon>
    </lineage>
</organism>
<dbReference type="EMBL" id="KN817542">
    <property type="protein sequence ID" value="KJA23533.1"/>
    <property type="molecule type" value="Genomic_DNA"/>
</dbReference>
<feature type="region of interest" description="Disordered" evidence="3">
    <location>
        <begin position="467"/>
        <end position="486"/>
    </location>
</feature>
<evidence type="ECO:0000313" key="4">
    <source>
        <dbReference type="EMBL" id="KJA23533.1"/>
    </source>
</evidence>
<dbReference type="PANTHER" id="PTHR48051:SF54">
    <property type="entry name" value="LEUCINE-RICH REPEAT-CONTAINING PROTEIN"/>
    <property type="match status" value="1"/>
</dbReference>
<dbReference type="GO" id="GO:0005737">
    <property type="term" value="C:cytoplasm"/>
    <property type="evidence" value="ECO:0007669"/>
    <property type="project" value="TreeGrafter"/>
</dbReference>
<gene>
    <name evidence="4" type="ORF">HYPSUDRAFT_215115</name>
</gene>
<keyword evidence="5" id="KW-1185">Reference proteome</keyword>
<accession>A0A0D2MIN8</accession>
<feature type="compositionally biased region" description="Basic residues" evidence="3">
    <location>
        <begin position="89"/>
        <end position="100"/>
    </location>
</feature>
<dbReference type="PANTHER" id="PTHR48051">
    <property type="match status" value="1"/>
</dbReference>
<protein>
    <submittedName>
        <fullName evidence="4">Uncharacterized protein</fullName>
    </submittedName>
</protein>
<dbReference type="InterPro" id="IPR003591">
    <property type="entry name" value="Leu-rich_rpt_typical-subtyp"/>
</dbReference>
<evidence type="ECO:0000256" key="2">
    <source>
        <dbReference type="ARBA" id="ARBA00022737"/>
    </source>
</evidence>
<dbReference type="SMART" id="SM00369">
    <property type="entry name" value="LRR_TYP"/>
    <property type="match status" value="2"/>
</dbReference>
<dbReference type="STRING" id="945553.A0A0D2MIN8"/>
<evidence type="ECO:0000313" key="5">
    <source>
        <dbReference type="Proteomes" id="UP000054270"/>
    </source>
</evidence>
<keyword evidence="2" id="KW-0677">Repeat</keyword>
<keyword evidence="1" id="KW-0433">Leucine-rich repeat</keyword>
<dbReference type="InterPro" id="IPR050216">
    <property type="entry name" value="LRR_domain-containing"/>
</dbReference>
<sequence length="510" mass="56505">MLPVHYDARILYTPPSSPPSPASRYQDSSSPPSSPSHDPLALDSDCEPDVEHAFSSSLGAPDAPIDPLSGAYHATRVKRLSHPFTPVHTPKKRTRYRSRSPHVPLDDEDAAEALLSPHAREKQRQKLLWDAEIEKIFRGGEREIDLSDQNLAEVPFQAVIDLGKIVVLPEKHEPLDDIRAGFLSPTPAPATGRRAFTRTHTAPASTGLGFGRIGPNGKTVSSNSILGMSREAMNLFLGKNNITRLPMELWRLQNLTVLSLRSNSITYIPGEIGQLKELQTLNIANNKLRFIPSEILTMRKLTQLNLFPNPFLPEPPRNREGKLVSETELKGSRVPALTELALRILLTRADSQTSETVLQKVYVLPLSTHDDKRVGAFQHILDVCVPGSVLLEEGPRKEHWISENDGPLTGTGVCPNPQHHERRTFIQPVEERYTWESSTASIKSLGGTAAVQWRGCLHGCLDFLGPGPNEQKPEENEGVSADDSMDIDLEESEVVQTVRFEMDVELGFDD</sequence>
<dbReference type="InterPro" id="IPR032675">
    <property type="entry name" value="LRR_dom_sf"/>
</dbReference>
<evidence type="ECO:0000256" key="3">
    <source>
        <dbReference type="SAM" id="MobiDB-lite"/>
    </source>
</evidence>
<dbReference type="OrthoDB" id="660555at2759"/>
<dbReference type="InterPro" id="IPR001611">
    <property type="entry name" value="Leu-rich_rpt"/>
</dbReference>
<dbReference type="Proteomes" id="UP000054270">
    <property type="component" value="Unassembled WGS sequence"/>
</dbReference>
<name>A0A0D2MIN8_HYPSF</name>
<feature type="compositionally biased region" description="Low complexity" evidence="3">
    <location>
        <begin position="27"/>
        <end position="43"/>
    </location>
</feature>
<dbReference type="AlphaFoldDB" id="A0A0D2MIN8"/>
<dbReference type="Pfam" id="PF13855">
    <property type="entry name" value="LRR_8"/>
    <property type="match status" value="1"/>
</dbReference>
<dbReference type="Gene3D" id="3.80.10.10">
    <property type="entry name" value="Ribonuclease Inhibitor"/>
    <property type="match status" value="1"/>
</dbReference>
<proteinExistence type="predicted"/>
<feature type="region of interest" description="Disordered" evidence="3">
    <location>
        <begin position="1"/>
        <end position="104"/>
    </location>
</feature>
<evidence type="ECO:0000256" key="1">
    <source>
        <dbReference type="ARBA" id="ARBA00022614"/>
    </source>
</evidence>
<dbReference type="SUPFAM" id="SSF52075">
    <property type="entry name" value="Outer arm dynein light chain 1"/>
    <property type="match status" value="1"/>
</dbReference>
<reference evidence="5" key="1">
    <citation type="submission" date="2014-04" db="EMBL/GenBank/DDBJ databases">
        <title>Evolutionary Origins and Diversification of the Mycorrhizal Mutualists.</title>
        <authorList>
            <consortium name="DOE Joint Genome Institute"/>
            <consortium name="Mycorrhizal Genomics Consortium"/>
            <person name="Kohler A."/>
            <person name="Kuo A."/>
            <person name="Nagy L.G."/>
            <person name="Floudas D."/>
            <person name="Copeland A."/>
            <person name="Barry K.W."/>
            <person name="Cichocki N."/>
            <person name="Veneault-Fourrey C."/>
            <person name="LaButti K."/>
            <person name="Lindquist E.A."/>
            <person name="Lipzen A."/>
            <person name="Lundell T."/>
            <person name="Morin E."/>
            <person name="Murat C."/>
            <person name="Riley R."/>
            <person name="Ohm R."/>
            <person name="Sun H."/>
            <person name="Tunlid A."/>
            <person name="Henrissat B."/>
            <person name="Grigoriev I.V."/>
            <person name="Hibbett D.S."/>
            <person name="Martin F."/>
        </authorList>
    </citation>
    <scope>NUCLEOTIDE SEQUENCE [LARGE SCALE GENOMIC DNA]</scope>
    <source>
        <strain evidence="5">FD-334 SS-4</strain>
    </source>
</reference>
<dbReference type="OMA" id="ISETRHI"/>